<feature type="domain" description="Peptidase M16 N-terminal" evidence="8">
    <location>
        <begin position="35"/>
        <end position="168"/>
    </location>
</feature>
<dbReference type="PROSITE" id="PS00143">
    <property type="entry name" value="INSULINASE"/>
    <property type="match status" value="1"/>
</dbReference>
<dbReference type="GO" id="GO:0043171">
    <property type="term" value="P:peptide catabolic process"/>
    <property type="evidence" value="ECO:0007669"/>
    <property type="project" value="TreeGrafter"/>
</dbReference>
<dbReference type="EMBL" id="JAHLUX010000009">
    <property type="protein sequence ID" value="KAG7816990.1"/>
    <property type="molecule type" value="Genomic_DNA"/>
</dbReference>
<dbReference type="GO" id="GO:0004222">
    <property type="term" value="F:metalloendopeptidase activity"/>
    <property type="evidence" value="ECO:0007669"/>
    <property type="project" value="InterPro"/>
</dbReference>
<keyword evidence="4" id="KW-0378">Hydrolase</keyword>
<evidence type="ECO:0000256" key="3">
    <source>
        <dbReference type="ARBA" id="ARBA00022723"/>
    </source>
</evidence>
<dbReference type="RefSeq" id="XP_043058521.1">
    <property type="nucleotide sequence ID" value="XM_043205154.1"/>
</dbReference>
<dbReference type="GO" id="GO:0005739">
    <property type="term" value="C:mitochondrion"/>
    <property type="evidence" value="ECO:0007669"/>
    <property type="project" value="TreeGrafter"/>
</dbReference>
<evidence type="ECO:0000313" key="12">
    <source>
        <dbReference type="EMBL" id="KAG7816990.1"/>
    </source>
</evidence>
<keyword evidence="6" id="KW-0482">Metalloprotease</keyword>
<evidence type="ECO:0000259" key="9">
    <source>
        <dbReference type="Pfam" id="PF05193"/>
    </source>
</evidence>
<evidence type="ECO:0000256" key="5">
    <source>
        <dbReference type="ARBA" id="ARBA00022833"/>
    </source>
</evidence>
<dbReference type="AlphaFoldDB" id="A0AAN6I422"/>
<feature type="domain" description="Peptidase M16 C-terminal" evidence="9">
    <location>
        <begin position="196"/>
        <end position="373"/>
    </location>
</feature>
<dbReference type="GO" id="GO:0051603">
    <property type="term" value="P:proteolysis involved in protein catabolic process"/>
    <property type="evidence" value="ECO:0007669"/>
    <property type="project" value="TreeGrafter"/>
</dbReference>
<dbReference type="Pfam" id="PF22456">
    <property type="entry name" value="PqqF-like_C_4"/>
    <property type="match status" value="1"/>
</dbReference>
<evidence type="ECO:0000256" key="1">
    <source>
        <dbReference type="ARBA" id="ARBA00007261"/>
    </source>
</evidence>
<organism evidence="12 13">
    <name type="scientific">Pichia angusta</name>
    <name type="common">Yeast</name>
    <name type="synonym">Hansenula polymorpha</name>
    <dbReference type="NCBI Taxonomy" id="870730"/>
    <lineage>
        <taxon>Eukaryota</taxon>
        <taxon>Fungi</taxon>
        <taxon>Dikarya</taxon>
        <taxon>Ascomycota</taxon>
        <taxon>Saccharomycotina</taxon>
        <taxon>Pichiomycetes</taxon>
        <taxon>Pichiales</taxon>
        <taxon>Pichiaceae</taxon>
        <taxon>Ogataea</taxon>
    </lineage>
</organism>
<keyword evidence="5" id="KW-0862">Zinc</keyword>
<dbReference type="FunFam" id="3.30.830.10:FF:000005">
    <property type="entry name" value="nardilysin isoform X1"/>
    <property type="match status" value="1"/>
</dbReference>
<evidence type="ECO:0000313" key="13">
    <source>
        <dbReference type="Proteomes" id="UP001196530"/>
    </source>
</evidence>
<dbReference type="Gene3D" id="3.30.830.10">
    <property type="entry name" value="Metalloenzyme, LuxS/M16 peptidase-like"/>
    <property type="match status" value="4"/>
</dbReference>
<dbReference type="Pfam" id="PF00675">
    <property type="entry name" value="Peptidase_M16"/>
    <property type="match status" value="1"/>
</dbReference>
<dbReference type="Pfam" id="PF16187">
    <property type="entry name" value="Peptidase_M16_M"/>
    <property type="match status" value="1"/>
</dbReference>
<dbReference type="InterPro" id="IPR032632">
    <property type="entry name" value="Peptidase_M16_M"/>
</dbReference>
<proteinExistence type="inferred from homology"/>
<dbReference type="Pfam" id="PF05193">
    <property type="entry name" value="Peptidase_M16_C"/>
    <property type="match status" value="1"/>
</dbReference>
<dbReference type="InterPro" id="IPR054734">
    <property type="entry name" value="PqqF-like_C_4"/>
</dbReference>
<feature type="domain" description="Coenzyme PQQ synthesis protein F-like C-terminal lobe" evidence="11">
    <location>
        <begin position="806"/>
        <end position="904"/>
    </location>
</feature>
<dbReference type="SUPFAM" id="SSF63411">
    <property type="entry name" value="LuxS/MPP-like metallohydrolase"/>
    <property type="match status" value="4"/>
</dbReference>
<comment type="caution">
    <text evidence="12">The sequence shown here is derived from an EMBL/GenBank/DDBJ whole genome shotgun (WGS) entry which is preliminary data.</text>
</comment>
<evidence type="ECO:0008006" key="14">
    <source>
        <dbReference type="Google" id="ProtNLM"/>
    </source>
</evidence>
<dbReference type="GeneID" id="66128505"/>
<dbReference type="PANTHER" id="PTHR43690">
    <property type="entry name" value="NARDILYSIN"/>
    <property type="match status" value="1"/>
</dbReference>
<dbReference type="PANTHER" id="PTHR43690:SF18">
    <property type="entry name" value="INSULIN-DEGRADING ENZYME-RELATED"/>
    <property type="match status" value="1"/>
</dbReference>
<reference evidence="12" key="1">
    <citation type="journal article" date="2021" name="G3 (Bethesda)">
        <title>Genomic diversity, chromosomal rearrangements, and interspecies hybridization in the ogataea polymorpha species complex.</title>
        <authorList>
            <person name="Hanson S.J."/>
            <person name="Cinneide E.O."/>
            <person name="Salzberg L.I."/>
            <person name="Wolfe K.H."/>
            <person name="McGowan J."/>
            <person name="Fitzpatrick D.A."/>
            <person name="Matlin K."/>
        </authorList>
    </citation>
    <scope>NUCLEOTIDE SEQUENCE</scope>
    <source>
        <strain evidence="12">61-244</strain>
    </source>
</reference>
<dbReference type="GO" id="GO:0046872">
    <property type="term" value="F:metal ion binding"/>
    <property type="evidence" value="ECO:0007669"/>
    <property type="project" value="UniProtKB-KW"/>
</dbReference>
<evidence type="ECO:0000256" key="6">
    <source>
        <dbReference type="ARBA" id="ARBA00023049"/>
    </source>
</evidence>
<dbReference type="Proteomes" id="UP001196530">
    <property type="component" value="Unassembled WGS sequence"/>
</dbReference>
<sequence length="1081" mass="123278">MMSQYKVLCQDLEKPDIDDRQYRLIELPNGLVSLVISDPTTDKSAAALDVNVGAFQDPKGLPGLAHFCEHLLFMGTSKYPSENEYSSYLSKNSGFSNAFTSSEHTNYYFEVANEAMHGALDRFSQFFISPLFDPNCKDREINAVDSENKKNLQADVWRLHQLNKSLTNKEHPYSGFSTGNKVTLGEEPVKQGLDVRAELLKFHEKYYSSNIMRLVIISNRSLDTMTEWAVEMFSDIANKNATSPIYRNSPFDSDTYNGYLIRAKPIMELRSLQLSFPIPDTRPHWDSKPAKYLSHLIGHESEGSLLFHFKAKGWANNLSCGHEAVSAGYSAFIVNIDLTPEGLKNYAEVLQHVFKYIRLLNVEGPQKWIFQELHEQSTTSFKFMQKTGASQSASRLAGSLHGLQYYDTRGQNPLRKIEEIPPRSTIPSEKLLSTMIVRKYDPEAITNILSYLRPDNFRAMLIARECLEDEPVLTEKWYGTEYLPSKIEPLLLQSLAEIYTGPAPAEYSLPERNIFLPTNFSLVEPPRDESEGIVYPKLICDSSDSRVWYKVNTKLGGPRSSVTLKFNLPGSTSTPLNSVLLSLFVEMLDDELNSVSYLASIAGLHHEIGLARSGLSLSISGYSHKLDTLLDRVTNTLLKFTNDESVWDETREERFNIVKEKMLRNLKNFGYSVPFRQIGPMLSALINEDSWMIDDQIDCFDAATFHSLKSFVSNLFGICFVEMFVIGNYSRQEALHINRLVASKLTKALSYTESQFTRGRSLDLPAGEEYHFVKKNVDEENVNSCVETFIQLGYITDQRDRVLAELVSQIIHEPFFDRLRTKEQLGYVVFSGIRQTRTTFGLRLLIQSERSTGYLLDRMSRFLVKIGHNLSSMSDKEFEKHVNAVITKKLQKVKNLSEERSRFWDSIASGFYDFDKRELDVETLRTIKRQELIDYYHNKILDSSQHGKLVVHLQSQVAPKQSLVSRLTSIISNLVFDIPEYDSVDLSSNQLSELIEGKITEDTEITRDVLESIFDGFTLIPNFNHKEQFITAILDELKKEYKLTNTIDNVGEWKSQVPLTGAPNAHIPEKFMDEALLEPKL</sequence>
<accession>A0AAN6I422</accession>
<dbReference type="FunFam" id="3.30.830.10:FF:000004">
    <property type="entry name" value="Putative insulin-degrading enzyme"/>
    <property type="match status" value="1"/>
</dbReference>
<dbReference type="InterPro" id="IPR011249">
    <property type="entry name" value="Metalloenz_LuxS/M16"/>
</dbReference>
<evidence type="ECO:0000256" key="7">
    <source>
        <dbReference type="RuleBase" id="RU004447"/>
    </source>
</evidence>
<evidence type="ECO:0000256" key="4">
    <source>
        <dbReference type="ARBA" id="ARBA00022801"/>
    </source>
</evidence>
<name>A0AAN6I422_PICAN</name>
<evidence type="ECO:0000259" key="8">
    <source>
        <dbReference type="Pfam" id="PF00675"/>
    </source>
</evidence>
<dbReference type="InterPro" id="IPR007863">
    <property type="entry name" value="Peptidase_M16_C"/>
</dbReference>
<keyword evidence="3" id="KW-0479">Metal-binding</keyword>
<dbReference type="InterPro" id="IPR001431">
    <property type="entry name" value="Pept_M16_Zn_BS"/>
</dbReference>
<dbReference type="InterPro" id="IPR011765">
    <property type="entry name" value="Pept_M16_N"/>
</dbReference>
<keyword evidence="2" id="KW-0645">Protease</keyword>
<dbReference type="InterPro" id="IPR050626">
    <property type="entry name" value="Peptidase_M16"/>
</dbReference>
<evidence type="ECO:0000259" key="11">
    <source>
        <dbReference type="Pfam" id="PF22456"/>
    </source>
</evidence>
<comment type="similarity">
    <text evidence="1 7">Belongs to the peptidase M16 family.</text>
</comment>
<dbReference type="GO" id="GO:0005829">
    <property type="term" value="C:cytosol"/>
    <property type="evidence" value="ECO:0007669"/>
    <property type="project" value="TreeGrafter"/>
</dbReference>
<feature type="domain" description="Peptidase M16 middle/third" evidence="10">
    <location>
        <begin position="426"/>
        <end position="698"/>
    </location>
</feature>
<evidence type="ECO:0000259" key="10">
    <source>
        <dbReference type="Pfam" id="PF16187"/>
    </source>
</evidence>
<evidence type="ECO:0000256" key="2">
    <source>
        <dbReference type="ARBA" id="ARBA00022670"/>
    </source>
</evidence>
<gene>
    <name evidence="12" type="ORF">KL928_004454</name>
</gene>
<protein>
    <recommendedName>
        <fullName evidence="14">A-factor-processing enzyme</fullName>
    </recommendedName>
</protein>